<dbReference type="EMBL" id="VIGD01000015">
    <property type="protein sequence ID" value="TQE90126.1"/>
    <property type="molecule type" value="Genomic_DNA"/>
</dbReference>
<keyword evidence="1" id="KW-0812">Transmembrane</keyword>
<evidence type="ECO:0000313" key="2">
    <source>
        <dbReference type="EMBL" id="TQE90126.1"/>
    </source>
</evidence>
<dbReference type="Proteomes" id="UP000315753">
    <property type="component" value="Unassembled WGS sequence"/>
</dbReference>
<gene>
    <name evidence="2" type="ORF">FKZ59_11430</name>
</gene>
<evidence type="ECO:0000313" key="3">
    <source>
        <dbReference type="Proteomes" id="UP000315753"/>
    </source>
</evidence>
<organism evidence="2 3">
    <name type="scientific">Ureibacillus terrenus</name>
    <dbReference type="NCBI Taxonomy" id="118246"/>
    <lineage>
        <taxon>Bacteria</taxon>
        <taxon>Bacillati</taxon>
        <taxon>Bacillota</taxon>
        <taxon>Bacilli</taxon>
        <taxon>Bacillales</taxon>
        <taxon>Caryophanaceae</taxon>
        <taxon>Ureibacillus</taxon>
    </lineage>
</organism>
<dbReference type="OrthoDB" id="2733219at2"/>
<proteinExistence type="predicted"/>
<dbReference type="RefSeq" id="WP_141602893.1">
    <property type="nucleotide sequence ID" value="NZ_JARMSB010000006.1"/>
</dbReference>
<dbReference type="AlphaFoldDB" id="A0A540V049"/>
<sequence>MKFPHIIGRKEMIRAALSGSITGLVGVLVFMIILNSMNSTYTEEKQQNELIPVSSQQTEEKKENEYSEQFYAKQHGVFSTFEKASEFVYGHSSLNTSAVVEIDGNFYVWSGVATSKDDIVLTEDPPSFVKPFTLSAEGCKKPALKNLPSLLKNDDSLKLNFEGGKKMGDLPPDWESITFALSSISNDLSVVRMHLLAHYFTENDCLKIKF</sequence>
<feature type="transmembrane region" description="Helical" evidence="1">
    <location>
        <begin position="12"/>
        <end position="34"/>
    </location>
</feature>
<evidence type="ECO:0000256" key="1">
    <source>
        <dbReference type="SAM" id="Phobius"/>
    </source>
</evidence>
<keyword evidence="3" id="KW-1185">Reference proteome</keyword>
<comment type="caution">
    <text evidence="2">The sequence shown here is derived from an EMBL/GenBank/DDBJ whole genome shotgun (WGS) entry which is preliminary data.</text>
</comment>
<name>A0A540V049_9BACL</name>
<keyword evidence="1" id="KW-0472">Membrane</keyword>
<accession>A0A540V049</accession>
<protein>
    <submittedName>
        <fullName evidence="2">Uncharacterized protein</fullName>
    </submittedName>
</protein>
<keyword evidence="1" id="KW-1133">Transmembrane helix</keyword>
<reference evidence="2 3" key="1">
    <citation type="submission" date="2019-06" db="EMBL/GenBank/DDBJ databases">
        <title>Genome sequence of Ureibacillus terrenus.</title>
        <authorList>
            <person name="Maclea K.S."/>
            <person name="Simoes M."/>
        </authorList>
    </citation>
    <scope>NUCLEOTIDE SEQUENCE [LARGE SCALE GENOMIC DNA]</scope>
    <source>
        <strain evidence="2 3">ATCC BAA-384</strain>
    </source>
</reference>